<dbReference type="NCBIfam" id="TIGR00331">
    <property type="entry name" value="hrcA"/>
    <property type="match status" value="1"/>
</dbReference>
<protein>
    <recommendedName>
        <fullName evidence="5">Heat-inducible transcription repressor HrcA</fullName>
    </recommendedName>
</protein>
<comment type="function">
    <text evidence="5">Negative regulator of class I heat shock genes (grpE-dnaK-dnaJ and groELS operons). Prevents heat-shock induction of these operons.</text>
</comment>
<dbReference type="HAMAP" id="MF_00081">
    <property type="entry name" value="HrcA"/>
    <property type="match status" value="1"/>
</dbReference>
<keyword evidence="4 5" id="KW-0804">Transcription</keyword>
<dbReference type="SUPFAM" id="SSF46785">
    <property type="entry name" value="Winged helix' DNA-binding domain"/>
    <property type="match status" value="1"/>
</dbReference>
<dbReference type="InterPro" id="IPR036390">
    <property type="entry name" value="WH_DNA-bd_sf"/>
</dbReference>
<dbReference type="InterPro" id="IPR021153">
    <property type="entry name" value="HrcA_C"/>
</dbReference>
<dbReference type="Pfam" id="PF01628">
    <property type="entry name" value="HrcA"/>
    <property type="match status" value="1"/>
</dbReference>
<dbReference type="Gene3D" id="3.30.450.40">
    <property type="match status" value="1"/>
</dbReference>
<dbReference type="RefSeq" id="WP_272143152.1">
    <property type="nucleotide sequence ID" value="NZ_JAQNDM010000002.1"/>
</dbReference>
<evidence type="ECO:0000256" key="2">
    <source>
        <dbReference type="ARBA" id="ARBA00023015"/>
    </source>
</evidence>
<dbReference type="Proteomes" id="UP001221838">
    <property type="component" value="Unassembled WGS sequence"/>
</dbReference>
<keyword evidence="3 5" id="KW-0346">Stress response</keyword>
<sequence length="345" mass="38622">MSEEIGDREKEVLRAVVQEYITTGGPVGSHQLSRKPGFDVSSATLRNVLADLEELGFLEKPHTSAGRVPTDQGYRFYVDTLVRLKEPAPRDREFIHAGLGQEKNVGEMLSEASRVLHSLTRHASVVITPRPDASVFQRIEFVRLREDRVLAVLVGNGGQVQNKVITVDFPITSDELLKASNFLSELLREVPLEEARERIRQEMDQEQALYNVLTSKALKLGAAATDLQTPESERVRIEGTNSFLEQPEFADVERMRALFKMLDEKHKLLQLLDRVQRAREMQIFIGAESEFSAAGDLTVIASPYGSREQVLGSVGVIGPTRMNYQRVIPLVNFTAQVLSRVLGQD</sequence>
<evidence type="ECO:0000313" key="7">
    <source>
        <dbReference type="EMBL" id="MDC0712980.1"/>
    </source>
</evidence>
<gene>
    <name evidence="5 7" type="primary">hrcA</name>
    <name evidence="7" type="ORF">POL68_31250</name>
</gene>
<evidence type="ECO:0000256" key="5">
    <source>
        <dbReference type="HAMAP-Rule" id="MF_00081"/>
    </source>
</evidence>
<evidence type="ECO:0000256" key="1">
    <source>
        <dbReference type="ARBA" id="ARBA00022491"/>
    </source>
</evidence>
<organism evidence="7 8">
    <name type="scientific">Stigmatella ashevillensis</name>
    <dbReference type="NCBI Taxonomy" id="2995309"/>
    <lineage>
        <taxon>Bacteria</taxon>
        <taxon>Pseudomonadati</taxon>
        <taxon>Myxococcota</taxon>
        <taxon>Myxococcia</taxon>
        <taxon>Myxococcales</taxon>
        <taxon>Cystobacterineae</taxon>
        <taxon>Archangiaceae</taxon>
        <taxon>Stigmatella</taxon>
    </lineage>
</organism>
<dbReference type="PANTHER" id="PTHR34824">
    <property type="entry name" value="HEAT-INDUCIBLE TRANSCRIPTION REPRESSOR HRCA"/>
    <property type="match status" value="1"/>
</dbReference>
<evidence type="ECO:0000313" key="8">
    <source>
        <dbReference type="Proteomes" id="UP001221838"/>
    </source>
</evidence>
<dbReference type="InterPro" id="IPR036388">
    <property type="entry name" value="WH-like_DNA-bd_sf"/>
</dbReference>
<evidence type="ECO:0000256" key="4">
    <source>
        <dbReference type="ARBA" id="ARBA00023163"/>
    </source>
</evidence>
<comment type="caution">
    <text evidence="7">The sequence shown here is derived from an EMBL/GenBank/DDBJ whole genome shotgun (WGS) entry which is preliminary data.</text>
</comment>
<dbReference type="SUPFAM" id="SSF55781">
    <property type="entry name" value="GAF domain-like"/>
    <property type="match status" value="1"/>
</dbReference>
<dbReference type="Gene3D" id="1.10.10.10">
    <property type="entry name" value="Winged helix-like DNA-binding domain superfamily/Winged helix DNA-binding domain"/>
    <property type="match status" value="1"/>
</dbReference>
<dbReference type="InterPro" id="IPR002571">
    <property type="entry name" value="HrcA"/>
</dbReference>
<dbReference type="InterPro" id="IPR023120">
    <property type="entry name" value="WHTH_transcript_rep_HrcA_IDD"/>
</dbReference>
<feature type="domain" description="Heat-inducible transcription repressor HrcA C-terminal" evidence="6">
    <location>
        <begin position="107"/>
        <end position="328"/>
    </location>
</feature>
<dbReference type="PANTHER" id="PTHR34824:SF1">
    <property type="entry name" value="HEAT-INDUCIBLE TRANSCRIPTION REPRESSOR HRCA"/>
    <property type="match status" value="1"/>
</dbReference>
<keyword evidence="1 5" id="KW-0678">Repressor</keyword>
<dbReference type="PIRSF" id="PIRSF005485">
    <property type="entry name" value="HrcA"/>
    <property type="match status" value="1"/>
</dbReference>
<reference evidence="7 8" key="1">
    <citation type="submission" date="2022-11" db="EMBL/GenBank/DDBJ databases">
        <title>Minimal conservation of predation-associated metabolite biosynthetic gene clusters underscores biosynthetic potential of Myxococcota including descriptions for ten novel species: Archangium lansinium sp. nov., Myxococcus landrumus sp. nov., Nannocystis bai.</title>
        <authorList>
            <person name="Ahearne A."/>
            <person name="Stevens C."/>
            <person name="Dowd S."/>
        </authorList>
    </citation>
    <scope>NUCLEOTIDE SEQUENCE [LARGE SCALE GENOMIC DNA]</scope>
    <source>
        <strain evidence="7 8">NCWAL01</strain>
    </source>
</reference>
<dbReference type="EMBL" id="JAQNDM010000002">
    <property type="protein sequence ID" value="MDC0712980.1"/>
    <property type="molecule type" value="Genomic_DNA"/>
</dbReference>
<evidence type="ECO:0000256" key="3">
    <source>
        <dbReference type="ARBA" id="ARBA00023016"/>
    </source>
</evidence>
<evidence type="ECO:0000259" key="6">
    <source>
        <dbReference type="Pfam" id="PF01628"/>
    </source>
</evidence>
<keyword evidence="2 5" id="KW-0805">Transcription regulation</keyword>
<name>A0ABT5DH63_9BACT</name>
<proteinExistence type="inferred from homology"/>
<keyword evidence="8" id="KW-1185">Reference proteome</keyword>
<comment type="similarity">
    <text evidence="5">Belongs to the HrcA family.</text>
</comment>
<accession>A0ABT5DH63</accession>
<dbReference type="InterPro" id="IPR029016">
    <property type="entry name" value="GAF-like_dom_sf"/>
</dbReference>
<dbReference type="Gene3D" id="3.30.390.60">
    <property type="entry name" value="Heat-inducible transcription repressor hrca homolog, domain 3"/>
    <property type="match status" value="1"/>
</dbReference>